<feature type="compositionally biased region" description="Basic and acidic residues" evidence="1">
    <location>
        <begin position="377"/>
        <end position="405"/>
    </location>
</feature>
<dbReference type="OrthoDB" id="3527108at2759"/>
<dbReference type="InParanoid" id="A0A132B252"/>
<evidence type="ECO:0000256" key="2">
    <source>
        <dbReference type="SAM" id="Phobius"/>
    </source>
</evidence>
<reference evidence="3 4" key="1">
    <citation type="submission" date="2015-10" db="EMBL/GenBank/DDBJ databases">
        <title>Full genome of DAOMC 229536 Phialocephala scopiformis, a fungal endophyte of spruce producing the potent anti-insectan compound rugulosin.</title>
        <authorList>
            <consortium name="DOE Joint Genome Institute"/>
            <person name="Walker A.K."/>
            <person name="Frasz S.L."/>
            <person name="Seifert K.A."/>
            <person name="Miller J.D."/>
            <person name="Mondo S.J."/>
            <person name="Labutti K."/>
            <person name="Lipzen A."/>
            <person name="Dockter R."/>
            <person name="Kennedy M."/>
            <person name="Grigoriev I.V."/>
            <person name="Spatafora J.W."/>
        </authorList>
    </citation>
    <scope>NUCLEOTIDE SEQUENCE [LARGE SCALE GENOMIC DNA]</scope>
    <source>
        <strain evidence="3 4">CBS 120377</strain>
    </source>
</reference>
<keyword evidence="2" id="KW-0472">Membrane</keyword>
<evidence type="ECO:0000256" key="1">
    <source>
        <dbReference type="SAM" id="MobiDB-lite"/>
    </source>
</evidence>
<evidence type="ECO:0000313" key="3">
    <source>
        <dbReference type="EMBL" id="KUJ06475.1"/>
    </source>
</evidence>
<feature type="region of interest" description="Disordered" evidence="1">
    <location>
        <begin position="364"/>
        <end position="442"/>
    </location>
</feature>
<sequence length="538" mass="60772">MGRSLRDRYIFFTTISLLFIFLTSYYWRNDISDVSTPIFEEIHDNLIGPTTTAPYPKYKPTPPARSLPIVDNFPHALAAHAAADLPPIPSWNNPPTPHVLEKTPLFIGFTRNWRLLQQVVVSYITSGWPPEDIYVVENTGVMDSNKQGRLSLQNPFFLNHTRLEMLGVNVLVTPTLLTFAQLQSFYMFHSISQDWSTYFWSHMDVVSVSFEDQYYAFKQTTTTPILPSSDSKHDYSDYESVYTKCLDALRNVTAPDPATGKLSRWAMRFFSYDRLALVNVASFVEVGGWDTLIPFYMTDCDMHARLEMAHFDIKEVPAGLIYDVASSLDDLIVLYRKTGPETPEASFKDPNAIEEELKAIAESEAAASKAGLGENNEEVKKTEKRDEDKTESDIQAEKAWEKFAEGQKPPGGAGSTTSTSTSTSTISPATATPTPESSGEWTEDTIFSPAFQKLMQVLDRMQGSKHENTRGRNTWQSRQVGGQGDPFYRDSEGFDQGIQMTIEHGRRVFADKWGHRDCDIVAKGLVPEDAWRVEHDWD</sequence>
<name>A0A132B252_MOLSC</name>
<feature type="region of interest" description="Disordered" evidence="1">
    <location>
        <begin position="462"/>
        <end position="484"/>
    </location>
</feature>
<dbReference type="GeneID" id="28823496"/>
<dbReference type="Proteomes" id="UP000070700">
    <property type="component" value="Unassembled WGS sequence"/>
</dbReference>
<feature type="transmembrane region" description="Helical" evidence="2">
    <location>
        <begin position="9"/>
        <end position="27"/>
    </location>
</feature>
<dbReference type="EMBL" id="KQ947446">
    <property type="protein sequence ID" value="KUJ06475.1"/>
    <property type="molecule type" value="Genomic_DNA"/>
</dbReference>
<feature type="compositionally biased region" description="Polar residues" evidence="1">
    <location>
        <begin position="471"/>
        <end position="480"/>
    </location>
</feature>
<feature type="compositionally biased region" description="Low complexity" evidence="1">
    <location>
        <begin position="415"/>
        <end position="439"/>
    </location>
</feature>
<feature type="compositionally biased region" description="Low complexity" evidence="1">
    <location>
        <begin position="364"/>
        <end position="374"/>
    </location>
</feature>
<dbReference type="STRING" id="149040.A0A132B252"/>
<evidence type="ECO:0000313" key="4">
    <source>
        <dbReference type="Proteomes" id="UP000070700"/>
    </source>
</evidence>
<gene>
    <name evidence="3" type="ORF">LY89DRAFT_678740</name>
</gene>
<dbReference type="AlphaFoldDB" id="A0A132B252"/>
<keyword evidence="4" id="KW-1185">Reference proteome</keyword>
<dbReference type="KEGG" id="psco:LY89DRAFT_678740"/>
<proteinExistence type="predicted"/>
<keyword evidence="2" id="KW-1133">Transmembrane helix</keyword>
<accession>A0A132B252</accession>
<dbReference type="RefSeq" id="XP_018060830.1">
    <property type="nucleotide sequence ID" value="XM_018213770.1"/>
</dbReference>
<keyword evidence="2" id="KW-0812">Transmembrane</keyword>
<organism evidence="3 4">
    <name type="scientific">Mollisia scopiformis</name>
    <name type="common">Conifer needle endophyte fungus</name>
    <name type="synonym">Phialocephala scopiformis</name>
    <dbReference type="NCBI Taxonomy" id="149040"/>
    <lineage>
        <taxon>Eukaryota</taxon>
        <taxon>Fungi</taxon>
        <taxon>Dikarya</taxon>
        <taxon>Ascomycota</taxon>
        <taxon>Pezizomycotina</taxon>
        <taxon>Leotiomycetes</taxon>
        <taxon>Helotiales</taxon>
        <taxon>Mollisiaceae</taxon>
        <taxon>Mollisia</taxon>
    </lineage>
</organism>
<protein>
    <submittedName>
        <fullName evidence="3">Uncharacterized protein</fullName>
    </submittedName>
</protein>